<sequence>MSNDTYNNDIFWIYDPMVLFRNNNWYKIIPTKNMTQVEALNALTRLFIYLLILSAILSFVTNYAYISIIAIIVIIIIYFVVLNTSGPNTLYNDPDNIERFTKENPGEEEICQKPTKNNPFMNITLQDLEENNNRPVACNINNDIIKNEVQNIISEKISLNEKNDRQFYTMPVTTIPNKQTEFAKWLYDLPETCKENQLNCLRYEDIRYTRYNPYLSTTVTKLS</sequence>
<evidence type="ECO:0000313" key="3">
    <source>
        <dbReference type="EMBL" id="AEX62888.1"/>
    </source>
</evidence>
<keyword evidence="1" id="KW-1133">Transmembrane helix</keyword>
<dbReference type="EMBL" id="JN885998">
    <property type="protein sequence ID" value="AEX62888.1"/>
    <property type="molecule type" value="Genomic_DNA"/>
</dbReference>
<dbReference type="SUPFAM" id="SSF81665">
    <property type="entry name" value="Calcium ATPase, transmembrane domain M"/>
    <property type="match status" value="1"/>
</dbReference>
<feature type="transmembrane region" description="Helical" evidence="1">
    <location>
        <begin position="63"/>
        <end position="82"/>
    </location>
</feature>
<gene>
    <name evidence="3" type="ORF">mv_R683</name>
</gene>
<keyword evidence="1" id="KW-0472">Membrane</keyword>
<proteinExistence type="predicted"/>
<feature type="domain" description="Minor capsid protein P9 transmembrane helices" evidence="2">
    <location>
        <begin position="11"/>
        <end position="79"/>
    </location>
</feature>
<reference evidence="3" key="1">
    <citation type="submission" date="2011-10" db="EMBL/GenBank/DDBJ databases">
        <title>Provirophages and transpovirons: unique mobilome of giant viruses.</title>
        <authorList>
            <person name="Desnues C."/>
            <person name="LaScola B."/>
            <person name="Yutin N."/>
            <person name="Fournous G."/>
            <person name="Koonin E."/>
            <person name="Raoult D."/>
        </authorList>
    </citation>
    <scope>NUCLEOTIDE SEQUENCE</scope>
    <source>
        <strain evidence="3">Mv13-mv</strain>
    </source>
</reference>
<name>H2EER5_9VIRU</name>
<organism evidence="3">
    <name type="scientific">Moumouvirus sp. 'Monve'</name>
    <dbReference type="NCBI Taxonomy" id="1128131"/>
    <lineage>
        <taxon>Viruses</taxon>
        <taxon>Varidnaviria</taxon>
        <taxon>Bamfordvirae</taxon>
        <taxon>Nucleocytoviricota</taxon>
        <taxon>Megaviricetes</taxon>
        <taxon>Imitervirales</taxon>
        <taxon>Mimiviridae</taxon>
        <taxon>Megamimivirinae</taxon>
        <taxon>Moumouvirus</taxon>
    </lineage>
</organism>
<evidence type="ECO:0000259" key="2">
    <source>
        <dbReference type="Pfam" id="PF19066"/>
    </source>
</evidence>
<dbReference type="Pfam" id="PF19066">
    <property type="entry name" value="P9_TM"/>
    <property type="match status" value="1"/>
</dbReference>
<accession>H2EER5</accession>
<dbReference type="InterPro" id="IPR043915">
    <property type="entry name" value="P9_TM"/>
</dbReference>
<protein>
    <recommendedName>
        <fullName evidence="2">Minor capsid protein P9 transmembrane helices domain-containing protein</fullName>
    </recommendedName>
</protein>
<keyword evidence="1" id="KW-0812">Transmembrane</keyword>
<dbReference type="InterPro" id="IPR023298">
    <property type="entry name" value="ATPase_P-typ_TM_dom_sf"/>
</dbReference>
<feature type="transmembrane region" description="Helical" evidence="1">
    <location>
        <begin position="39"/>
        <end position="57"/>
    </location>
</feature>
<evidence type="ECO:0000256" key="1">
    <source>
        <dbReference type="SAM" id="Phobius"/>
    </source>
</evidence>